<gene>
    <name evidence="2" type="ORF">AAFH96_21395</name>
</gene>
<dbReference type="InterPro" id="IPR004360">
    <property type="entry name" value="Glyas_Fos-R_dOase_dom"/>
</dbReference>
<name>A0ABV5CY04_9ACTN</name>
<dbReference type="EMBL" id="JBCGDC010000065">
    <property type="protein sequence ID" value="MFB6395643.1"/>
    <property type="molecule type" value="Genomic_DNA"/>
</dbReference>
<protein>
    <submittedName>
        <fullName evidence="2">VOC family protein</fullName>
    </submittedName>
</protein>
<organism evidence="2 3">
    <name type="scientific">Polymorphospora lycopeni</name>
    <dbReference type="NCBI Taxonomy" id="3140240"/>
    <lineage>
        <taxon>Bacteria</taxon>
        <taxon>Bacillati</taxon>
        <taxon>Actinomycetota</taxon>
        <taxon>Actinomycetes</taxon>
        <taxon>Micromonosporales</taxon>
        <taxon>Micromonosporaceae</taxon>
        <taxon>Polymorphospora</taxon>
    </lineage>
</organism>
<dbReference type="SUPFAM" id="SSF54593">
    <property type="entry name" value="Glyoxalase/Bleomycin resistance protein/Dihydroxybiphenyl dioxygenase"/>
    <property type="match status" value="2"/>
</dbReference>
<evidence type="ECO:0000259" key="1">
    <source>
        <dbReference type="PROSITE" id="PS51819"/>
    </source>
</evidence>
<dbReference type="Gene3D" id="3.10.180.10">
    <property type="entry name" value="2,3-Dihydroxybiphenyl 1,2-Dioxygenase, domain 1"/>
    <property type="match status" value="2"/>
</dbReference>
<accession>A0ABV5CY04</accession>
<sequence>MLVVIGVVAALGWHLTRPGAADEGTRPPVSALGAGTRMGPVELRTADLDALRGFYTEGVGLSVVSQDDREVILGVDGSRLLRLVAAEAPADDPGQAGLYHSAFLFADEAALAEALLRTARVAPTAFQGASDHRVSQAFYFADPEGNGVELYVDRPREQWRWQDGLVVMGSAAIDPNAFVAEHRGRAATGPDAGAVTMGHVHLRGGDLAQAESFYADTLGFAVTARSDGALFLAADGYHHHLAVNTWSSAGAGTRPDSLGLGSVAVHVAGSGELDALERRLTGAGLAYERGDGSVVVHDPWGTRVTVSVAG</sequence>
<dbReference type="Pfam" id="PF00903">
    <property type="entry name" value="Glyoxalase"/>
    <property type="match status" value="2"/>
</dbReference>
<dbReference type="CDD" id="cd16359">
    <property type="entry name" value="VOC_BsCatE_like_C"/>
    <property type="match status" value="1"/>
</dbReference>
<proteinExistence type="predicted"/>
<feature type="domain" description="VOC" evidence="1">
    <location>
        <begin position="37"/>
        <end position="153"/>
    </location>
</feature>
<keyword evidence="3" id="KW-1185">Reference proteome</keyword>
<dbReference type="PANTHER" id="PTHR43279">
    <property type="entry name" value="CATECHOL-2,3-DIOXYGENASE"/>
    <property type="match status" value="1"/>
</dbReference>
<reference evidence="2 3" key="1">
    <citation type="submission" date="2024-04" db="EMBL/GenBank/DDBJ databases">
        <title>Polymorphospora sp. isolated from Baiyangdian Lake in Xiong'an New Area.</title>
        <authorList>
            <person name="Zhang X."/>
            <person name="Liu J."/>
        </authorList>
    </citation>
    <scope>NUCLEOTIDE SEQUENCE [LARGE SCALE GENOMIC DNA]</scope>
    <source>
        <strain evidence="2 3">2-325</strain>
    </source>
</reference>
<comment type="caution">
    <text evidence="2">The sequence shown here is derived from an EMBL/GenBank/DDBJ whole genome shotgun (WGS) entry which is preliminary data.</text>
</comment>
<feature type="domain" description="VOC" evidence="1">
    <location>
        <begin position="196"/>
        <end position="310"/>
    </location>
</feature>
<dbReference type="PANTHER" id="PTHR43279:SF1">
    <property type="entry name" value="CATECHOL-2,3-DIOXYGENASE"/>
    <property type="match status" value="1"/>
</dbReference>
<dbReference type="Proteomes" id="UP001582793">
    <property type="component" value="Unassembled WGS sequence"/>
</dbReference>
<dbReference type="RefSeq" id="WP_375735372.1">
    <property type="nucleotide sequence ID" value="NZ_JBCGDC010000065.1"/>
</dbReference>
<dbReference type="InterPro" id="IPR029068">
    <property type="entry name" value="Glyas_Bleomycin-R_OHBP_Dase"/>
</dbReference>
<evidence type="ECO:0000313" key="3">
    <source>
        <dbReference type="Proteomes" id="UP001582793"/>
    </source>
</evidence>
<dbReference type="InterPro" id="IPR037523">
    <property type="entry name" value="VOC_core"/>
</dbReference>
<dbReference type="PROSITE" id="PS51819">
    <property type="entry name" value="VOC"/>
    <property type="match status" value="2"/>
</dbReference>
<evidence type="ECO:0000313" key="2">
    <source>
        <dbReference type="EMBL" id="MFB6395643.1"/>
    </source>
</evidence>